<dbReference type="HOGENOM" id="CLU_175433_0_0_6"/>
<proteinExistence type="predicted"/>
<dbReference type="AlphaFoldDB" id="W8VHP4"/>
<evidence type="ECO:0000313" key="2">
    <source>
        <dbReference type="Proteomes" id="UP000019586"/>
    </source>
</evidence>
<accession>W8VHP4</accession>
<dbReference type="Proteomes" id="UP000019586">
    <property type="component" value="Chromosome"/>
</dbReference>
<name>W8VHP4_KLEPN</name>
<gene>
    <name evidence="1" type="ORF">KPNJ2_03976</name>
</gene>
<evidence type="ECO:0008006" key="3">
    <source>
        <dbReference type="Google" id="ProtNLM"/>
    </source>
</evidence>
<sequence>MKIMGGKDRNYTVVYRGDFIDAVPDGRWMMIQRGKEFGGGYWFGRAYADCFWLEFERPMPLSSCVEYVVLYDHVAARSHELEDEFKLE</sequence>
<organism evidence="1 2">
    <name type="scientific">Klebsiella pneumoniae 30684/NJST258_2</name>
    <dbReference type="NCBI Taxonomy" id="1420013"/>
    <lineage>
        <taxon>Bacteria</taxon>
        <taxon>Pseudomonadati</taxon>
        <taxon>Pseudomonadota</taxon>
        <taxon>Gammaproteobacteria</taxon>
        <taxon>Enterobacterales</taxon>
        <taxon>Enterobacteriaceae</taxon>
        <taxon>Klebsiella/Raoultella group</taxon>
        <taxon>Klebsiella</taxon>
        <taxon>Klebsiella pneumoniae complex</taxon>
    </lineage>
</organism>
<dbReference type="EMBL" id="CP006918">
    <property type="protein sequence ID" value="AHM80756.1"/>
    <property type="molecule type" value="Genomic_DNA"/>
</dbReference>
<evidence type="ECO:0000313" key="1">
    <source>
        <dbReference type="EMBL" id="AHM80756.1"/>
    </source>
</evidence>
<dbReference type="KEGG" id="kps:KPNJ2_03976"/>
<protein>
    <recommendedName>
        <fullName evidence="3">LF-82</fullName>
    </recommendedName>
</protein>
<reference evidence="1 2" key="1">
    <citation type="journal article" date="2014" name="Proc. Natl. Acad. Sci. U.S.A.">
        <title>Molecular dissection of the evolution of carbapenem-resistant multilocus sequence type 258 Klebsiella pneumoniae.</title>
        <authorList>
            <person name="Deleo F.R."/>
            <person name="Chen L."/>
            <person name="Porcella S.F."/>
            <person name="Martens C.A."/>
            <person name="Kobayashi S.D."/>
            <person name="Porter A.R."/>
            <person name="Chavda K.D."/>
            <person name="Jacobs M.R."/>
            <person name="Mathema B."/>
            <person name="Olsen R.J."/>
            <person name="Bonomo R.A."/>
            <person name="Musser J.M."/>
            <person name="Kreiswirth B.N."/>
        </authorList>
    </citation>
    <scope>NUCLEOTIDE SEQUENCE [LARGE SCALE GENOMIC DNA]</scope>
    <source>
        <strain evidence="1">30684/NJST258_2</strain>
    </source>
</reference>